<keyword evidence="2" id="KW-0808">Transferase</keyword>
<dbReference type="Proteomes" id="UP001496674">
    <property type="component" value="Chromosome"/>
</dbReference>
<dbReference type="EMBL" id="AP028055">
    <property type="protein sequence ID" value="BEG98869.1"/>
    <property type="molecule type" value="Genomic_DNA"/>
</dbReference>
<organism evidence="6 7">
    <name type="scientific">Bacteroides sedimenti</name>
    <dbReference type="NCBI Taxonomy" id="2136147"/>
    <lineage>
        <taxon>Bacteria</taxon>
        <taxon>Pseudomonadati</taxon>
        <taxon>Bacteroidota</taxon>
        <taxon>Bacteroidia</taxon>
        <taxon>Bacteroidales</taxon>
        <taxon>Bacteroidaceae</taxon>
        <taxon>Bacteroides</taxon>
    </lineage>
</organism>
<dbReference type="PANTHER" id="PTHR11877:SF99">
    <property type="entry name" value="1,3,6,8-TETRAHYDROXYNAPHTHALENE SYNTHASE"/>
    <property type="match status" value="1"/>
</dbReference>
<protein>
    <submittedName>
        <fullName evidence="6">Chalcone synthase</fullName>
    </submittedName>
</protein>
<reference evidence="6 7" key="1">
    <citation type="submission" date="2023-04" db="EMBL/GenBank/DDBJ databases">
        <title>Draft genome sequence of acteroides sedimenti strain YN3PY1.</title>
        <authorList>
            <person name="Yoshida N."/>
        </authorList>
    </citation>
    <scope>NUCLEOTIDE SEQUENCE [LARGE SCALE GENOMIC DNA]</scope>
    <source>
        <strain evidence="6 7">YN3PY1</strain>
    </source>
</reference>
<dbReference type="Pfam" id="PF00195">
    <property type="entry name" value="Chal_sti_synt_N"/>
    <property type="match status" value="1"/>
</dbReference>
<gene>
    <name evidence="6" type="primary">bcsA</name>
    <name evidence="6" type="ORF">BSYN_11340</name>
</gene>
<dbReference type="RefSeq" id="WP_353334075.1">
    <property type="nucleotide sequence ID" value="NZ_AP028055.1"/>
</dbReference>
<keyword evidence="3" id="KW-0012">Acyltransferase</keyword>
<accession>A0ABM8ICJ1</accession>
<dbReference type="PANTHER" id="PTHR11877">
    <property type="entry name" value="HYDROXYMETHYLGLUTARYL-COA SYNTHASE"/>
    <property type="match status" value="1"/>
</dbReference>
<dbReference type="InterPro" id="IPR012328">
    <property type="entry name" value="Chalcone/stilbene_synt_C"/>
</dbReference>
<dbReference type="SUPFAM" id="SSF53901">
    <property type="entry name" value="Thiolase-like"/>
    <property type="match status" value="1"/>
</dbReference>
<dbReference type="InterPro" id="IPR011141">
    <property type="entry name" value="Polyketide_synthase_type-III"/>
</dbReference>
<dbReference type="Gene3D" id="3.40.47.10">
    <property type="match status" value="2"/>
</dbReference>
<feature type="domain" description="Chalcone/stilbene synthase N-terminal" evidence="4">
    <location>
        <begin position="79"/>
        <end position="200"/>
    </location>
</feature>
<evidence type="ECO:0000313" key="7">
    <source>
        <dbReference type="Proteomes" id="UP001496674"/>
    </source>
</evidence>
<comment type="similarity">
    <text evidence="1">Belongs to the thiolase-like superfamily. Chalcone/stilbene synthases family.</text>
</comment>
<proteinExistence type="inferred from homology"/>
<evidence type="ECO:0000259" key="5">
    <source>
        <dbReference type="Pfam" id="PF02797"/>
    </source>
</evidence>
<sequence length="354" mass="39456">MPSLAAISKIDFPFKIDQKEVKKYAKDFFAPSFPQVESMLSAFDNTEIVTRNFCKSLDYYSTLHTFQDQNVEYIRISLEYSVRAIEECISTAQINKDDITDIIFISTTGLSTPSLDALIINKMRLNKNINRMAIFGLGCGGGVAGYSKACILAKANPEAVVLLVAVELCSLTFLRNDFSMSNFIGTTLFSDGIAACLIVGDHYVNNTKNEITFLASQSKLYYDSLDVMGWNFVDEGFKVLFSSDIPSIIAKNVNNDITSFLDRNHLKISDVKNFIFHPGGKKVITAYEEALSVEGDFLKNTREVMNENGNMSSPTVLYVLERFLTQGFEDGYGLMSSMGPGFSCEMVLLQMNEK</sequence>
<keyword evidence="7" id="KW-1185">Reference proteome</keyword>
<dbReference type="InterPro" id="IPR016039">
    <property type="entry name" value="Thiolase-like"/>
</dbReference>
<dbReference type="PIRSF" id="PIRSF000451">
    <property type="entry name" value="PKS_III"/>
    <property type="match status" value="1"/>
</dbReference>
<evidence type="ECO:0000256" key="3">
    <source>
        <dbReference type="ARBA" id="ARBA00023315"/>
    </source>
</evidence>
<evidence type="ECO:0000259" key="4">
    <source>
        <dbReference type="Pfam" id="PF00195"/>
    </source>
</evidence>
<name>A0ABM8ICJ1_9BACE</name>
<dbReference type="CDD" id="cd00831">
    <property type="entry name" value="CHS_like"/>
    <property type="match status" value="1"/>
</dbReference>
<dbReference type="InterPro" id="IPR001099">
    <property type="entry name" value="Chalcone/stilbene_synt_N"/>
</dbReference>
<evidence type="ECO:0000256" key="1">
    <source>
        <dbReference type="ARBA" id="ARBA00005531"/>
    </source>
</evidence>
<dbReference type="Pfam" id="PF02797">
    <property type="entry name" value="Chal_sti_synt_C"/>
    <property type="match status" value="1"/>
</dbReference>
<evidence type="ECO:0000313" key="6">
    <source>
        <dbReference type="EMBL" id="BEG98869.1"/>
    </source>
</evidence>
<evidence type="ECO:0000256" key="2">
    <source>
        <dbReference type="ARBA" id="ARBA00022679"/>
    </source>
</evidence>
<feature type="domain" description="Chalcone/stilbene synthase C-terminal" evidence="5">
    <location>
        <begin position="226"/>
        <end position="350"/>
    </location>
</feature>